<name>A0ABV8IB55_9ACTN</name>
<gene>
    <name evidence="2" type="ORF">ACFOWE_18550</name>
</gene>
<organism evidence="2 3">
    <name type="scientific">Planomonospora corallina</name>
    <dbReference type="NCBI Taxonomy" id="1806052"/>
    <lineage>
        <taxon>Bacteria</taxon>
        <taxon>Bacillati</taxon>
        <taxon>Actinomycetota</taxon>
        <taxon>Actinomycetes</taxon>
        <taxon>Streptosporangiales</taxon>
        <taxon>Streptosporangiaceae</taxon>
        <taxon>Planomonospora</taxon>
    </lineage>
</organism>
<accession>A0ABV8IB55</accession>
<evidence type="ECO:0008006" key="4">
    <source>
        <dbReference type="Google" id="ProtNLM"/>
    </source>
</evidence>
<dbReference type="Proteomes" id="UP001595850">
    <property type="component" value="Unassembled WGS sequence"/>
</dbReference>
<evidence type="ECO:0000313" key="2">
    <source>
        <dbReference type="EMBL" id="MFC4060308.1"/>
    </source>
</evidence>
<protein>
    <recommendedName>
        <fullName evidence="4">Secreted protein</fullName>
    </recommendedName>
</protein>
<dbReference type="RefSeq" id="WP_377289431.1">
    <property type="nucleotide sequence ID" value="NZ_JBHSBM010000019.1"/>
</dbReference>
<feature type="chain" id="PRO_5046949440" description="Secreted protein" evidence="1">
    <location>
        <begin position="25"/>
        <end position="199"/>
    </location>
</feature>
<reference evidence="3" key="1">
    <citation type="journal article" date="2019" name="Int. J. Syst. Evol. Microbiol.">
        <title>The Global Catalogue of Microorganisms (GCM) 10K type strain sequencing project: providing services to taxonomists for standard genome sequencing and annotation.</title>
        <authorList>
            <consortium name="The Broad Institute Genomics Platform"/>
            <consortium name="The Broad Institute Genome Sequencing Center for Infectious Disease"/>
            <person name="Wu L."/>
            <person name="Ma J."/>
        </authorList>
    </citation>
    <scope>NUCLEOTIDE SEQUENCE [LARGE SCALE GENOMIC DNA]</scope>
    <source>
        <strain evidence="3">TBRC 4489</strain>
    </source>
</reference>
<proteinExistence type="predicted"/>
<comment type="caution">
    <text evidence="2">The sequence shown here is derived from an EMBL/GenBank/DDBJ whole genome shotgun (WGS) entry which is preliminary data.</text>
</comment>
<dbReference type="EMBL" id="JBHSBM010000019">
    <property type="protein sequence ID" value="MFC4060308.1"/>
    <property type="molecule type" value="Genomic_DNA"/>
</dbReference>
<keyword evidence="3" id="KW-1185">Reference proteome</keyword>
<sequence length="199" mass="21340">MRRRSSVLAALAAAAVLAAPAAAAAGTSGQASETGGRTLSFRGMTLRLPSGWRVHDHRDRVLVTTGKCRTPEPFAPDCRGFWLYGPEVIAYGAGGRRYTGSKPFVPASGAPVGCPFAYGSVQVLGRAGDRGLHRVGRGHTAKYVAWDGRCVKRDGRTTALFTQREWFLPTSKIVVVDAWKTPGLTKVLRNATWSRRGAS</sequence>
<evidence type="ECO:0000256" key="1">
    <source>
        <dbReference type="SAM" id="SignalP"/>
    </source>
</evidence>
<evidence type="ECO:0000313" key="3">
    <source>
        <dbReference type="Proteomes" id="UP001595850"/>
    </source>
</evidence>
<keyword evidence="1" id="KW-0732">Signal</keyword>
<feature type="signal peptide" evidence="1">
    <location>
        <begin position="1"/>
        <end position="24"/>
    </location>
</feature>